<feature type="compositionally biased region" description="Low complexity" evidence="1">
    <location>
        <begin position="258"/>
        <end position="277"/>
    </location>
</feature>
<name>A0AAD2PW67_9STRA</name>
<feature type="compositionally biased region" description="Polar residues" evidence="1">
    <location>
        <begin position="62"/>
        <end position="96"/>
    </location>
</feature>
<feature type="compositionally biased region" description="Low complexity" evidence="1">
    <location>
        <begin position="10"/>
        <end position="24"/>
    </location>
</feature>
<dbReference type="Gene3D" id="3.90.320.10">
    <property type="match status" value="1"/>
</dbReference>
<feature type="compositionally biased region" description="Basic residues" evidence="1">
    <location>
        <begin position="100"/>
        <end position="113"/>
    </location>
</feature>
<protein>
    <submittedName>
        <fullName evidence="2">Uncharacterized protein</fullName>
    </submittedName>
</protein>
<dbReference type="InterPro" id="IPR011604">
    <property type="entry name" value="PDDEXK-like_dom_sf"/>
</dbReference>
<dbReference type="PANTHER" id="PTHR46609:SF6">
    <property type="entry name" value="EXONUCLEASE, PHAGE-TYPE_RECB, C-TERMINAL DOMAIN-CONTAINING PROTEIN-RELATED"/>
    <property type="match status" value="1"/>
</dbReference>
<comment type="caution">
    <text evidence="2">The sequence shown here is derived from an EMBL/GenBank/DDBJ whole genome shotgun (WGS) entry which is preliminary data.</text>
</comment>
<dbReference type="InterPro" id="IPR051703">
    <property type="entry name" value="NF-kappa-B_Signaling_Reg"/>
</dbReference>
<reference evidence="2" key="1">
    <citation type="submission" date="2023-08" db="EMBL/GenBank/DDBJ databases">
        <authorList>
            <person name="Audoor S."/>
            <person name="Bilcke G."/>
        </authorList>
    </citation>
    <scope>NUCLEOTIDE SEQUENCE</scope>
</reference>
<dbReference type="Proteomes" id="UP001295423">
    <property type="component" value="Unassembled WGS sequence"/>
</dbReference>
<dbReference type="GO" id="GO:0006281">
    <property type="term" value="P:DNA repair"/>
    <property type="evidence" value="ECO:0007669"/>
    <property type="project" value="UniProtKB-ARBA"/>
</dbReference>
<dbReference type="AlphaFoldDB" id="A0AAD2PW67"/>
<dbReference type="SUPFAM" id="SSF52980">
    <property type="entry name" value="Restriction endonuclease-like"/>
    <property type="match status" value="1"/>
</dbReference>
<evidence type="ECO:0000313" key="2">
    <source>
        <dbReference type="EMBL" id="CAJ1959495.1"/>
    </source>
</evidence>
<feature type="region of interest" description="Disordered" evidence="1">
    <location>
        <begin position="250"/>
        <end position="283"/>
    </location>
</feature>
<gene>
    <name evidence="2" type="ORF">CYCCA115_LOCUS17916</name>
</gene>
<feature type="compositionally biased region" description="Low complexity" evidence="1">
    <location>
        <begin position="114"/>
        <end position="129"/>
    </location>
</feature>
<proteinExistence type="predicted"/>
<feature type="region of interest" description="Disordered" evidence="1">
    <location>
        <begin position="1"/>
        <end position="133"/>
    </location>
</feature>
<dbReference type="PANTHER" id="PTHR46609">
    <property type="entry name" value="EXONUCLEASE, PHAGE-TYPE/RECB, C-TERMINAL DOMAIN-CONTAINING PROTEIN"/>
    <property type="match status" value="1"/>
</dbReference>
<evidence type="ECO:0000313" key="3">
    <source>
        <dbReference type="Proteomes" id="UP001295423"/>
    </source>
</evidence>
<feature type="compositionally biased region" description="Polar residues" evidence="1">
    <location>
        <begin position="41"/>
        <end position="52"/>
    </location>
</feature>
<feature type="compositionally biased region" description="Basic residues" evidence="1">
    <location>
        <begin position="27"/>
        <end position="38"/>
    </location>
</feature>
<sequence>MATTELCLIPSQAMMSSLSSPQSSVRSKQRVPKNKKIKGQTAYSLIPSQLQESRIPMEESCSMEQATNVNDRSSQQLNDDSLTTSPDESNKPNAMTNNSNKKKKKKASKKGKKMNSNSNNNNNNKSSASPQIRRHGNFPDVYWRCVPMDHLREHPNFVPLPLPESIDCIPKLEDIRQFRQESWQWDAVHEGRCTTSQAVAALGFLEPEAGKILGVPRSWLRGGMGAYHRLRRPALRTLEEMNVVLCSSKNTNRNDIGQSRSISTSSQQQQQQQEDSSIWLPNNRANNSKTQFAARYCIPVNQDERKERLQEMRHRYHHSSSEFDYSVRMIWGSTQESTALLTALNYFVQQVGTDVKLQEIGMCGAGIQLEGSNLILGATPDGLICHPDGRTEVLEVKNHCPFFASSTRNNNNNRSQSRYVVRPHNNLLPNGNDKSSNNKRAGVLPHYVPQLMMEMYCMGPECQSAIMVRQTATSGALIIRIHRDDGWIDEMLHWLQKFQSTYVDKGTPPPRNFFLESNEEKGDECDDDDDNVSSARYRKFLDWTIELESKVELLDHVPNNKIQRANSATPGGLVDLFLD</sequence>
<dbReference type="EMBL" id="CAKOGP040002003">
    <property type="protein sequence ID" value="CAJ1959495.1"/>
    <property type="molecule type" value="Genomic_DNA"/>
</dbReference>
<dbReference type="InterPro" id="IPR011335">
    <property type="entry name" value="Restrct_endonuc-II-like"/>
</dbReference>
<evidence type="ECO:0000256" key="1">
    <source>
        <dbReference type="SAM" id="MobiDB-lite"/>
    </source>
</evidence>
<organism evidence="2 3">
    <name type="scientific">Cylindrotheca closterium</name>
    <dbReference type="NCBI Taxonomy" id="2856"/>
    <lineage>
        <taxon>Eukaryota</taxon>
        <taxon>Sar</taxon>
        <taxon>Stramenopiles</taxon>
        <taxon>Ochrophyta</taxon>
        <taxon>Bacillariophyta</taxon>
        <taxon>Bacillariophyceae</taxon>
        <taxon>Bacillariophycidae</taxon>
        <taxon>Bacillariales</taxon>
        <taxon>Bacillariaceae</taxon>
        <taxon>Cylindrotheca</taxon>
    </lineage>
</organism>
<accession>A0AAD2PW67</accession>
<keyword evidence="3" id="KW-1185">Reference proteome</keyword>